<dbReference type="AlphaFoldDB" id="A0A537IYP8"/>
<evidence type="ECO:0000313" key="1">
    <source>
        <dbReference type="EMBL" id="TMI76439.1"/>
    </source>
</evidence>
<accession>A0A537IYP8</accession>
<reference evidence="1 2" key="1">
    <citation type="journal article" date="2019" name="Nat. Microbiol.">
        <title>Mediterranean grassland soil C-N compound turnover is dependent on rainfall and depth, and is mediated by genomically divergent microorganisms.</title>
        <authorList>
            <person name="Diamond S."/>
            <person name="Andeer P.F."/>
            <person name="Li Z."/>
            <person name="Crits-Christoph A."/>
            <person name="Burstein D."/>
            <person name="Anantharaman K."/>
            <person name="Lane K.R."/>
            <person name="Thomas B.C."/>
            <person name="Pan C."/>
            <person name="Northen T.R."/>
            <person name="Banfield J.F."/>
        </authorList>
    </citation>
    <scope>NUCLEOTIDE SEQUENCE [LARGE SCALE GENOMIC DNA]</scope>
    <source>
        <strain evidence="1">NP_8</strain>
    </source>
</reference>
<dbReference type="Proteomes" id="UP000318834">
    <property type="component" value="Unassembled WGS sequence"/>
</dbReference>
<comment type="caution">
    <text evidence="1">The sequence shown here is derived from an EMBL/GenBank/DDBJ whole genome shotgun (WGS) entry which is preliminary data.</text>
</comment>
<dbReference type="PANTHER" id="PTHR38455:SF1">
    <property type="entry name" value="DUF951 DOMAIN-CONTAINING PROTEIN"/>
    <property type="match status" value="1"/>
</dbReference>
<protein>
    <submittedName>
        <fullName evidence="1">DUF951 domain-containing protein</fullName>
    </submittedName>
</protein>
<dbReference type="PANTHER" id="PTHR38455">
    <property type="entry name" value="HYPOTHETICAL CYTOSOLIC PROTEIN"/>
    <property type="match status" value="1"/>
</dbReference>
<name>A0A537IYP8_9BACT</name>
<dbReference type="EMBL" id="VBAP01000022">
    <property type="protein sequence ID" value="TMI76439.1"/>
    <property type="molecule type" value="Genomic_DNA"/>
</dbReference>
<organism evidence="1 2">
    <name type="scientific">Candidatus Segetimicrobium genomatis</name>
    <dbReference type="NCBI Taxonomy" id="2569760"/>
    <lineage>
        <taxon>Bacteria</taxon>
        <taxon>Bacillati</taxon>
        <taxon>Candidatus Sysuimicrobiota</taxon>
        <taxon>Candidatus Sysuimicrobiia</taxon>
        <taxon>Candidatus Sysuimicrobiales</taxon>
        <taxon>Candidatus Segetimicrobiaceae</taxon>
        <taxon>Candidatus Segetimicrobium</taxon>
    </lineage>
</organism>
<dbReference type="Pfam" id="PF06107">
    <property type="entry name" value="DUF951"/>
    <property type="match status" value="1"/>
</dbReference>
<evidence type="ECO:0000313" key="2">
    <source>
        <dbReference type="Proteomes" id="UP000318834"/>
    </source>
</evidence>
<dbReference type="InterPro" id="IPR009296">
    <property type="entry name" value="DUF951"/>
</dbReference>
<sequence>MPVLKLYLGDVVQTRKTHPCGSDQWKVERLGADVGIRCQGCGRYVLMERAKLERRIKRFISRPEMDMTASNLTPGGAEGQ</sequence>
<gene>
    <name evidence="1" type="ORF">E6H05_03550</name>
</gene>
<proteinExistence type="predicted"/>